<dbReference type="OrthoDB" id="524898at2759"/>
<evidence type="ECO:0000313" key="9">
    <source>
        <dbReference type="EMBL" id="PAV76523.1"/>
    </source>
</evidence>
<keyword evidence="6 8" id="KW-1133">Transmembrane helix</keyword>
<feature type="transmembrane region" description="Helical" evidence="8">
    <location>
        <begin position="21"/>
        <end position="38"/>
    </location>
</feature>
<evidence type="ECO:0000256" key="3">
    <source>
        <dbReference type="ARBA" id="ARBA00018306"/>
    </source>
</evidence>
<keyword evidence="7 8" id="KW-0472">Membrane</keyword>
<comment type="caution">
    <text evidence="9">The sequence shown here is derived from an EMBL/GenBank/DDBJ whole genome shotgun (WGS) entry which is preliminary data.</text>
</comment>
<organism evidence="9 10">
    <name type="scientific">Diploscapter pachys</name>
    <dbReference type="NCBI Taxonomy" id="2018661"/>
    <lineage>
        <taxon>Eukaryota</taxon>
        <taxon>Metazoa</taxon>
        <taxon>Ecdysozoa</taxon>
        <taxon>Nematoda</taxon>
        <taxon>Chromadorea</taxon>
        <taxon>Rhabditida</taxon>
        <taxon>Rhabditina</taxon>
        <taxon>Rhabditomorpha</taxon>
        <taxon>Rhabditoidea</taxon>
        <taxon>Rhabditidae</taxon>
        <taxon>Diploscapter</taxon>
    </lineage>
</organism>
<sequence length="102" mass="12097">MDISKLTDQEKLAVCRKFFRIGFFFLPLVWAVNFFWFFSDAFCSKTNTVTRKQIRKFVILSGVGAFIWIAAFVIWETIFQSYRNQGVPWADYITFVYPKGRI</sequence>
<evidence type="ECO:0000313" key="10">
    <source>
        <dbReference type="Proteomes" id="UP000218231"/>
    </source>
</evidence>
<evidence type="ECO:0000256" key="4">
    <source>
        <dbReference type="ARBA" id="ARBA00022692"/>
    </source>
</evidence>
<dbReference type="EMBL" id="LIAE01007868">
    <property type="protein sequence ID" value="PAV76523.1"/>
    <property type="molecule type" value="Genomic_DNA"/>
</dbReference>
<evidence type="ECO:0000256" key="5">
    <source>
        <dbReference type="ARBA" id="ARBA00022976"/>
    </source>
</evidence>
<evidence type="ECO:0000256" key="8">
    <source>
        <dbReference type="SAM" id="Phobius"/>
    </source>
</evidence>
<reference evidence="9 10" key="1">
    <citation type="journal article" date="2017" name="Curr. Biol.">
        <title>Genome architecture and evolution of a unichromosomal asexual nematode.</title>
        <authorList>
            <person name="Fradin H."/>
            <person name="Zegar C."/>
            <person name="Gutwein M."/>
            <person name="Lucas J."/>
            <person name="Kovtun M."/>
            <person name="Corcoran D."/>
            <person name="Baugh L.R."/>
            <person name="Kiontke K."/>
            <person name="Gunsalus K."/>
            <person name="Fitch D.H."/>
            <person name="Piano F."/>
        </authorList>
    </citation>
    <scope>NUCLEOTIDE SEQUENCE [LARGE SCALE GENOMIC DNA]</scope>
    <source>
        <strain evidence="9">PF1309</strain>
    </source>
</reference>
<keyword evidence="4 8" id="KW-0812">Transmembrane</keyword>
<keyword evidence="5" id="KW-0914">Notch signaling pathway</keyword>
<gene>
    <name evidence="9" type="ORF">WR25_13650</name>
</gene>
<name>A0A2A2KRU5_9BILA</name>
<accession>A0A2A2KRU5</accession>
<comment type="subcellular location">
    <subcellularLocation>
        <location evidence="1">Membrane</location>
        <topology evidence="1">Multi-pass membrane protein</topology>
    </subcellularLocation>
</comment>
<evidence type="ECO:0000256" key="1">
    <source>
        <dbReference type="ARBA" id="ARBA00004141"/>
    </source>
</evidence>
<protein>
    <recommendedName>
        <fullName evidence="3">Gamma-secretase subunit PEN-2</fullName>
    </recommendedName>
</protein>
<dbReference type="PANTHER" id="PTHR16318:SF0">
    <property type="entry name" value="GAMMA-SECRETASE SUBUNIT PEN-2"/>
    <property type="match status" value="1"/>
</dbReference>
<evidence type="ECO:0000256" key="2">
    <source>
        <dbReference type="ARBA" id="ARBA00009607"/>
    </source>
</evidence>
<dbReference type="AlphaFoldDB" id="A0A2A2KRU5"/>
<evidence type="ECO:0000256" key="7">
    <source>
        <dbReference type="ARBA" id="ARBA00023136"/>
    </source>
</evidence>
<dbReference type="GO" id="GO:0070765">
    <property type="term" value="C:gamma-secretase complex"/>
    <property type="evidence" value="ECO:0007669"/>
    <property type="project" value="TreeGrafter"/>
</dbReference>
<keyword evidence="10" id="KW-1185">Reference proteome</keyword>
<evidence type="ECO:0000256" key="6">
    <source>
        <dbReference type="ARBA" id="ARBA00022989"/>
    </source>
</evidence>
<dbReference type="InterPro" id="IPR019379">
    <property type="entry name" value="Gamma_Secretase_Asp_P_PEN2"/>
</dbReference>
<dbReference type="Proteomes" id="UP000218231">
    <property type="component" value="Unassembled WGS sequence"/>
</dbReference>
<dbReference type="Pfam" id="PF10251">
    <property type="entry name" value="PEN-2"/>
    <property type="match status" value="1"/>
</dbReference>
<dbReference type="GO" id="GO:0007220">
    <property type="term" value="P:Notch receptor processing"/>
    <property type="evidence" value="ECO:0007669"/>
    <property type="project" value="TreeGrafter"/>
</dbReference>
<comment type="similarity">
    <text evidence="2">Belongs to the PEN-2 family.</text>
</comment>
<proteinExistence type="inferred from homology"/>
<dbReference type="STRING" id="2018661.A0A2A2KRU5"/>
<dbReference type="GO" id="GO:0007219">
    <property type="term" value="P:Notch signaling pathway"/>
    <property type="evidence" value="ECO:0007669"/>
    <property type="project" value="UniProtKB-KW"/>
</dbReference>
<feature type="transmembrane region" description="Helical" evidence="8">
    <location>
        <begin position="58"/>
        <end position="75"/>
    </location>
</feature>
<dbReference type="PANTHER" id="PTHR16318">
    <property type="entry name" value="GAMMA-SECRETASE SUBUNIT PEN-2"/>
    <property type="match status" value="1"/>
</dbReference>